<comment type="similarity">
    <text evidence="3">Belongs to the long-chain O-acyltransferase family.</text>
</comment>
<dbReference type="PANTHER" id="PTHR31650:SF1">
    <property type="entry name" value="WAX ESTER SYNTHASE_DIACYLGLYCEROL ACYLTRANSFERASE 4-RELATED"/>
    <property type="match status" value="1"/>
</dbReference>
<organism evidence="13 14">
    <name type="scientific">Spongiibacter pelagi</name>
    <dbReference type="NCBI Taxonomy" id="2760804"/>
    <lineage>
        <taxon>Bacteria</taxon>
        <taxon>Pseudomonadati</taxon>
        <taxon>Pseudomonadota</taxon>
        <taxon>Gammaproteobacteria</taxon>
        <taxon>Cellvibrionales</taxon>
        <taxon>Spongiibacteraceae</taxon>
        <taxon>Spongiibacter</taxon>
    </lineage>
</organism>
<sequence length="472" mass="52294">MRQLTGQDAMFIHAELQGLPQHFGIMAIYDQATAQGGLVRFKQILQLLQQRLHLSPIFTQRLRKVPMNLDQPWWESAGEIDIERHVHHLALPKPGDWRQLCILASRLHARPMDMNLPLWEIYVIEGLDKVKNLPKGCFALLIKVHHAAMDGATGAQFIPLLHDLSAEINQLPAGPTPAKEHISNRKLLGAALLNNLRKPAQLWNFGKEMIPSALRLYQGRKDGDFQKLEDKQETLFQGKISPHRVCDALPFDFADIRAIKNTCEGATINDVMLTIISGAMRHYLESRQAMPKENLVAGCPIDVRNDQEADAGGNMVGFMTVSLHSAIQDPKDRLEAIHQASMESKSFANALGPRVTMKVTDVLPGGMLSLALRAATSTGLAESAVIFNTIVTNVPGPQEQLYFCGAKLVDFMALGPLLPNVGLFHIVYSSVLDKKGSISVSFTACRQMMPDPAFYAQCLQRSFDELKAATLK</sequence>
<dbReference type="AlphaFoldDB" id="A0A927BYR6"/>
<evidence type="ECO:0000256" key="8">
    <source>
        <dbReference type="ARBA" id="ARBA00023098"/>
    </source>
</evidence>
<dbReference type="GO" id="GO:0004144">
    <property type="term" value="F:diacylglycerol O-acyltransferase activity"/>
    <property type="evidence" value="ECO:0007669"/>
    <property type="project" value="UniProtKB-EC"/>
</dbReference>
<dbReference type="GO" id="GO:0071731">
    <property type="term" value="P:response to nitric oxide"/>
    <property type="evidence" value="ECO:0007669"/>
    <property type="project" value="TreeGrafter"/>
</dbReference>
<dbReference type="Proteomes" id="UP000610558">
    <property type="component" value="Unassembled WGS sequence"/>
</dbReference>
<dbReference type="GO" id="GO:0005886">
    <property type="term" value="C:plasma membrane"/>
    <property type="evidence" value="ECO:0007669"/>
    <property type="project" value="TreeGrafter"/>
</dbReference>
<dbReference type="Pfam" id="PF03007">
    <property type="entry name" value="WS_DGAT_cat"/>
    <property type="match status" value="1"/>
</dbReference>
<proteinExistence type="inferred from homology"/>
<dbReference type="GO" id="GO:0019432">
    <property type="term" value="P:triglyceride biosynthetic process"/>
    <property type="evidence" value="ECO:0007669"/>
    <property type="project" value="TreeGrafter"/>
</dbReference>
<dbReference type="InterPro" id="IPR014292">
    <property type="entry name" value="Acyl_transf_WS/DGAT"/>
</dbReference>
<evidence type="ECO:0000313" key="13">
    <source>
        <dbReference type="EMBL" id="MBD2858043.1"/>
    </source>
</evidence>
<evidence type="ECO:0000259" key="11">
    <source>
        <dbReference type="Pfam" id="PF03007"/>
    </source>
</evidence>
<dbReference type="EMBL" id="JACXLD010000001">
    <property type="protein sequence ID" value="MBD2858043.1"/>
    <property type="molecule type" value="Genomic_DNA"/>
</dbReference>
<evidence type="ECO:0000256" key="9">
    <source>
        <dbReference type="ARBA" id="ARBA00023315"/>
    </source>
</evidence>
<evidence type="ECO:0000256" key="5">
    <source>
        <dbReference type="ARBA" id="ARBA00022516"/>
    </source>
</evidence>
<comment type="catalytic activity">
    <reaction evidence="10">
        <text>an acyl-CoA + a 1,2-diacyl-sn-glycerol = a triacyl-sn-glycerol + CoA</text>
        <dbReference type="Rhea" id="RHEA:10868"/>
        <dbReference type="ChEBI" id="CHEBI:17815"/>
        <dbReference type="ChEBI" id="CHEBI:57287"/>
        <dbReference type="ChEBI" id="CHEBI:58342"/>
        <dbReference type="ChEBI" id="CHEBI:64615"/>
        <dbReference type="EC" id="2.3.1.20"/>
    </reaction>
</comment>
<dbReference type="EC" id="2.3.1.20" evidence="4"/>
<dbReference type="GO" id="GO:0001666">
    <property type="term" value="P:response to hypoxia"/>
    <property type="evidence" value="ECO:0007669"/>
    <property type="project" value="TreeGrafter"/>
</dbReference>
<dbReference type="SUPFAM" id="SSF52777">
    <property type="entry name" value="CoA-dependent acyltransferases"/>
    <property type="match status" value="1"/>
</dbReference>
<evidence type="ECO:0000256" key="6">
    <source>
        <dbReference type="ARBA" id="ARBA00022679"/>
    </source>
</evidence>
<dbReference type="PANTHER" id="PTHR31650">
    <property type="entry name" value="O-ACYLTRANSFERASE (WSD1-LIKE) FAMILY PROTEIN"/>
    <property type="match status" value="1"/>
</dbReference>
<keyword evidence="14" id="KW-1185">Reference proteome</keyword>
<evidence type="ECO:0000313" key="14">
    <source>
        <dbReference type="Proteomes" id="UP000610558"/>
    </source>
</evidence>
<evidence type="ECO:0000256" key="4">
    <source>
        <dbReference type="ARBA" id="ARBA00013244"/>
    </source>
</evidence>
<comment type="pathway">
    <text evidence="2">Lipid metabolism.</text>
</comment>
<evidence type="ECO:0000256" key="7">
    <source>
        <dbReference type="ARBA" id="ARBA00022798"/>
    </source>
</evidence>
<dbReference type="InterPro" id="IPR045034">
    <property type="entry name" value="O-acyltransferase_WSD1-like"/>
</dbReference>
<keyword evidence="8" id="KW-0443">Lipid metabolism</keyword>
<dbReference type="NCBIfam" id="TIGR02946">
    <property type="entry name" value="acyl_WS_DGAT"/>
    <property type="match status" value="1"/>
</dbReference>
<feature type="domain" description="O-acyltransferase WSD1 C-terminal" evidence="12">
    <location>
        <begin position="313"/>
        <end position="467"/>
    </location>
</feature>
<evidence type="ECO:0000256" key="1">
    <source>
        <dbReference type="ARBA" id="ARBA00004771"/>
    </source>
</evidence>
<feature type="domain" description="O-acyltransferase WSD1-like N-terminal" evidence="11">
    <location>
        <begin position="4"/>
        <end position="272"/>
    </location>
</feature>
<evidence type="ECO:0000259" key="12">
    <source>
        <dbReference type="Pfam" id="PF06974"/>
    </source>
</evidence>
<comment type="pathway">
    <text evidence="1">Glycerolipid metabolism; triacylglycerol biosynthesis.</text>
</comment>
<dbReference type="Pfam" id="PF06974">
    <property type="entry name" value="WS_DGAT_C"/>
    <property type="match status" value="1"/>
</dbReference>
<keyword evidence="5" id="KW-0444">Lipid biosynthesis</keyword>
<accession>A0A927BYR6</accession>
<dbReference type="GO" id="GO:0006071">
    <property type="term" value="P:glycerol metabolic process"/>
    <property type="evidence" value="ECO:0007669"/>
    <property type="project" value="UniProtKB-KW"/>
</dbReference>
<keyword evidence="9" id="KW-0012">Acyltransferase</keyword>
<evidence type="ECO:0000256" key="10">
    <source>
        <dbReference type="ARBA" id="ARBA00048109"/>
    </source>
</evidence>
<dbReference type="RefSeq" id="WP_190762412.1">
    <property type="nucleotide sequence ID" value="NZ_JACXLD010000001.1"/>
</dbReference>
<evidence type="ECO:0000256" key="3">
    <source>
        <dbReference type="ARBA" id="ARBA00009587"/>
    </source>
</evidence>
<keyword evidence="6" id="KW-0808">Transferase</keyword>
<evidence type="ECO:0000256" key="2">
    <source>
        <dbReference type="ARBA" id="ARBA00005189"/>
    </source>
</evidence>
<dbReference type="InterPro" id="IPR004255">
    <property type="entry name" value="O-acyltransferase_WSD1_N"/>
</dbReference>
<gene>
    <name evidence="13" type="ORF">IB286_03415</name>
</gene>
<dbReference type="InterPro" id="IPR009721">
    <property type="entry name" value="O-acyltransferase_WSD1_C"/>
</dbReference>
<dbReference type="GO" id="GO:0051701">
    <property type="term" value="P:biological process involved in interaction with host"/>
    <property type="evidence" value="ECO:0007669"/>
    <property type="project" value="TreeGrafter"/>
</dbReference>
<comment type="caution">
    <text evidence="13">The sequence shown here is derived from an EMBL/GenBank/DDBJ whole genome shotgun (WGS) entry which is preliminary data.</text>
</comment>
<keyword evidence="7" id="KW-0319">Glycerol metabolism</keyword>
<name>A0A927BYR6_9GAMM</name>
<reference evidence="13" key="1">
    <citation type="submission" date="2020-09" db="EMBL/GenBank/DDBJ databases">
        <authorList>
            <person name="Yoon J.-W."/>
        </authorList>
    </citation>
    <scope>NUCLEOTIDE SEQUENCE</scope>
    <source>
        <strain evidence="13">KMU-158</strain>
    </source>
</reference>
<protein>
    <recommendedName>
        <fullName evidence="4">diacylglycerol O-acyltransferase</fullName>
        <ecNumber evidence="4">2.3.1.20</ecNumber>
    </recommendedName>
</protein>